<protein>
    <submittedName>
        <fullName evidence="2">Uncharacterized protein</fullName>
    </submittedName>
</protein>
<keyword evidence="3" id="KW-1185">Reference proteome</keyword>
<reference evidence="2 3" key="1">
    <citation type="journal article" date="2024" name="BMC Genomics">
        <title>Genome assembly of redclaw crayfish (Cherax quadricarinatus) provides insights into its immune adaptation and hypoxia tolerance.</title>
        <authorList>
            <person name="Liu Z."/>
            <person name="Zheng J."/>
            <person name="Li H."/>
            <person name="Fang K."/>
            <person name="Wang S."/>
            <person name="He J."/>
            <person name="Zhou D."/>
            <person name="Weng S."/>
            <person name="Chi M."/>
            <person name="Gu Z."/>
            <person name="He J."/>
            <person name="Li F."/>
            <person name="Wang M."/>
        </authorList>
    </citation>
    <scope>NUCLEOTIDE SEQUENCE [LARGE SCALE GENOMIC DNA]</scope>
    <source>
        <strain evidence="2">ZL_2023a</strain>
    </source>
</reference>
<comment type="caution">
    <text evidence="2">The sequence shown here is derived from an EMBL/GenBank/DDBJ whole genome shotgun (WGS) entry which is preliminary data.</text>
</comment>
<dbReference type="InterPro" id="IPR005550">
    <property type="entry name" value="Kinetochore_Ndc80"/>
</dbReference>
<organism evidence="2 3">
    <name type="scientific">Cherax quadricarinatus</name>
    <name type="common">Australian red claw crayfish</name>
    <dbReference type="NCBI Taxonomy" id="27406"/>
    <lineage>
        <taxon>Eukaryota</taxon>
        <taxon>Metazoa</taxon>
        <taxon>Ecdysozoa</taxon>
        <taxon>Arthropoda</taxon>
        <taxon>Crustacea</taxon>
        <taxon>Multicrustacea</taxon>
        <taxon>Malacostraca</taxon>
        <taxon>Eumalacostraca</taxon>
        <taxon>Eucarida</taxon>
        <taxon>Decapoda</taxon>
        <taxon>Pleocyemata</taxon>
        <taxon>Astacidea</taxon>
        <taxon>Parastacoidea</taxon>
        <taxon>Parastacidae</taxon>
        <taxon>Cherax</taxon>
    </lineage>
</organism>
<accession>A0AAW0YRI8</accession>
<dbReference type="AlphaFoldDB" id="A0AAW0YRI8"/>
<keyword evidence="1" id="KW-0175">Coiled coil</keyword>
<dbReference type="GO" id="GO:0031262">
    <property type="term" value="C:Ndc80 complex"/>
    <property type="evidence" value="ECO:0007669"/>
    <property type="project" value="InterPro"/>
</dbReference>
<dbReference type="PANTHER" id="PTHR10643:SF2">
    <property type="entry name" value="KINETOCHORE PROTEIN NDC80 HOMOLOG"/>
    <property type="match status" value="1"/>
</dbReference>
<sequence length="367" mass="42430">EHCQTLEKARGVRPEDSLHFQEEYEQLQEEIETLSSGPERLQQLQSQYSQIKSDNEKMIAYCHELRVHISNKESEKGKLESMLSERKADLSKRQEEVTRLENLQAQQDLSAEELARFKNHDRNVAAFTAQLQQESKDLSTQIWKLEMEISNGQRGVCDAVCKYNTLVRQLELPSDCEISSANIGDNLNNWQTTLLSELRILKKNARLETFDNECQLRNAEEDVDMVNEVLKEKNDEINKLENKMKRHDEDILMCKKENADEEQALNQENERLHQLILEARKARNASKNSLYQKECELEDLNNGFDATKARVEKLAHDGAKFLTKVCTSSLAYSQLMESEAELFKNSVDKMGEELLRSIASDDKVQED</sequence>
<dbReference type="GO" id="GO:0051315">
    <property type="term" value="P:attachment of mitotic spindle microtubules to kinetochore"/>
    <property type="evidence" value="ECO:0007669"/>
    <property type="project" value="InterPro"/>
</dbReference>
<gene>
    <name evidence="2" type="ORF">OTU49_015033</name>
</gene>
<dbReference type="PANTHER" id="PTHR10643">
    <property type="entry name" value="KINETOCHORE PROTEIN NDC80"/>
    <property type="match status" value="1"/>
</dbReference>
<evidence type="ECO:0000256" key="1">
    <source>
        <dbReference type="SAM" id="Coils"/>
    </source>
</evidence>
<evidence type="ECO:0000313" key="3">
    <source>
        <dbReference type="Proteomes" id="UP001445076"/>
    </source>
</evidence>
<name>A0AAW0YRI8_CHEQU</name>
<proteinExistence type="predicted"/>
<feature type="coiled-coil region" evidence="1">
    <location>
        <begin position="216"/>
        <end position="285"/>
    </location>
</feature>
<feature type="non-terminal residue" evidence="2">
    <location>
        <position position="1"/>
    </location>
</feature>
<dbReference type="EMBL" id="JARKIK010000001">
    <property type="protein sequence ID" value="KAK8754231.1"/>
    <property type="molecule type" value="Genomic_DNA"/>
</dbReference>
<evidence type="ECO:0000313" key="2">
    <source>
        <dbReference type="EMBL" id="KAK8754231.1"/>
    </source>
</evidence>
<dbReference type="Proteomes" id="UP001445076">
    <property type="component" value="Unassembled WGS sequence"/>
</dbReference>